<sequence length="87" mass="9914">MVERVPWMAPVDYEIMLFFDEHAILVSPRVLAANIEYDRQYVSKRCRTLSEAGLLDIVDTGLYQLTETGTAYLEGTLDVSELEPSEE</sequence>
<reference evidence="1 2" key="1">
    <citation type="submission" date="2019-02" db="EMBL/GenBank/DDBJ databases">
        <title>Genome analysis provides insights into bioremediation potentialities and Haloocin production by Natrinema altunense strain 4.1R isolated from Chott Douz in Tunisian desert.</title>
        <authorList>
            <person name="Najjari A."/>
            <person name="Youssef N."/>
            <person name="Ben Dhia O."/>
            <person name="Ferjani R."/>
            <person name="El Hidri D."/>
            <person name="Ouzari H.I."/>
            <person name="Cherif A."/>
        </authorList>
    </citation>
    <scope>NUCLEOTIDE SEQUENCE [LARGE SCALE GENOMIC DNA]</scope>
    <source>
        <strain evidence="1 2">4.1R</strain>
    </source>
</reference>
<name>A0A482XXH0_9EURY</name>
<accession>A0A482XXH0</accession>
<protein>
    <submittedName>
        <fullName evidence="1">MarR family transcriptional regulator</fullName>
    </submittedName>
</protein>
<dbReference type="InterPro" id="IPR036388">
    <property type="entry name" value="WH-like_DNA-bd_sf"/>
</dbReference>
<dbReference type="OrthoDB" id="285635at2157"/>
<dbReference type="RefSeq" id="WP_130170569.1">
    <property type="nucleotide sequence ID" value="NZ_SHMR01000003.1"/>
</dbReference>
<dbReference type="SUPFAM" id="SSF46785">
    <property type="entry name" value="Winged helix' DNA-binding domain"/>
    <property type="match status" value="1"/>
</dbReference>
<comment type="caution">
    <text evidence="1">The sequence shown here is derived from an EMBL/GenBank/DDBJ whole genome shotgun (WGS) entry which is preliminary data.</text>
</comment>
<dbReference type="InterPro" id="IPR036390">
    <property type="entry name" value="WH_DNA-bd_sf"/>
</dbReference>
<gene>
    <name evidence="1" type="ORF">ELS17_10005</name>
</gene>
<dbReference type="Proteomes" id="UP000292704">
    <property type="component" value="Unassembled WGS sequence"/>
</dbReference>
<dbReference type="AlphaFoldDB" id="A0A482XXH0"/>
<dbReference type="Gene3D" id="1.10.10.10">
    <property type="entry name" value="Winged helix-like DNA-binding domain superfamily/Winged helix DNA-binding domain"/>
    <property type="match status" value="1"/>
</dbReference>
<evidence type="ECO:0000313" key="2">
    <source>
        <dbReference type="Proteomes" id="UP000292704"/>
    </source>
</evidence>
<proteinExistence type="predicted"/>
<evidence type="ECO:0000313" key="1">
    <source>
        <dbReference type="EMBL" id="RZH67852.1"/>
    </source>
</evidence>
<organism evidence="1 2">
    <name type="scientific">Natrinema altunense</name>
    <dbReference type="NCBI Taxonomy" id="222984"/>
    <lineage>
        <taxon>Archaea</taxon>
        <taxon>Methanobacteriati</taxon>
        <taxon>Methanobacteriota</taxon>
        <taxon>Stenosarchaea group</taxon>
        <taxon>Halobacteria</taxon>
        <taxon>Halobacteriales</taxon>
        <taxon>Natrialbaceae</taxon>
        <taxon>Natrinema</taxon>
    </lineage>
</organism>
<dbReference type="EMBL" id="SHMR01000003">
    <property type="protein sequence ID" value="RZH67852.1"/>
    <property type="molecule type" value="Genomic_DNA"/>
</dbReference>